<feature type="compositionally biased region" description="Polar residues" evidence="5">
    <location>
        <begin position="1431"/>
        <end position="1442"/>
    </location>
</feature>
<dbReference type="GO" id="GO:0008104">
    <property type="term" value="P:intracellular protein localization"/>
    <property type="evidence" value="ECO:0007669"/>
    <property type="project" value="TreeGrafter"/>
</dbReference>
<dbReference type="CTD" id="8235248"/>
<reference evidence="8" key="3">
    <citation type="submission" date="2020-05" db="UniProtKB">
        <authorList>
            <consortium name="EnsemblMetazoa"/>
        </authorList>
    </citation>
    <scope>IDENTIFICATION</scope>
    <source>
        <strain evidence="8">USDA</strain>
    </source>
</reference>
<proteinExistence type="inferred from homology"/>
<keyword evidence="3" id="KW-0677">Repeat</keyword>
<evidence type="ECO:0000313" key="9">
    <source>
        <dbReference type="Proteomes" id="UP000009046"/>
    </source>
</evidence>
<evidence type="ECO:0000313" key="8">
    <source>
        <dbReference type="EnsemblMetazoa" id="PHUM257850-PA"/>
    </source>
</evidence>
<evidence type="ECO:0000313" key="7">
    <source>
        <dbReference type="EMBL" id="EEB13777.1"/>
    </source>
</evidence>
<reference evidence="7" key="1">
    <citation type="submission" date="2007-04" db="EMBL/GenBank/DDBJ databases">
        <title>Annotation of Pediculus humanus corporis strain USDA.</title>
        <authorList>
            <person name="Kirkness E."/>
            <person name="Hannick L."/>
            <person name="Hass B."/>
            <person name="Bruggner R."/>
            <person name="Lawson D."/>
            <person name="Bidwell S."/>
            <person name="Joardar V."/>
            <person name="Caler E."/>
            <person name="Walenz B."/>
            <person name="Inman J."/>
            <person name="Schobel S."/>
            <person name="Galinsky K."/>
            <person name="Amedeo P."/>
            <person name="Strausberg R."/>
        </authorList>
    </citation>
    <scope>NUCLEOTIDE SEQUENCE</scope>
    <source>
        <strain evidence="7">USDA</strain>
    </source>
</reference>
<dbReference type="eggNOG" id="KOG3528">
    <property type="taxonomic scope" value="Eukaryota"/>
</dbReference>
<evidence type="ECO:0000259" key="6">
    <source>
        <dbReference type="PROSITE" id="PS50106"/>
    </source>
</evidence>
<feature type="region of interest" description="Disordered" evidence="5">
    <location>
        <begin position="244"/>
        <end position="286"/>
    </location>
</feature>
<keyword evidence="2" id="KW-0132">Cell division</keyword>
<evidence type="ECO:0000256" key="3">
    <source>
        <dbReference type="ARBA" id="ARBA00022737"/>
    </source>
</evidence>
<sequence>MKVTVCFGPVRVVVPCGDGFITVRDLIRQATLRYKKATGKGADSWVVVQSLQTSDGGILDPDDRLNDVADDREQIVATFSDGDGPHHGGGDGASGSSVGTGSPDIFQASGDAKCYPQTSDIEVTSEQLISNALQVRRGSEPALNQLENSNNVSGFISGAPPSNSANKRWSAAPIITDVDDTVDHCKNVLNGYSKPNWICREEEEEDDDKTLISPSKFQRDGSNRLSMQFLPEEIGLKWTERANYDRGSSRSSHSSLQRDFKRREPLGQANSFNSLPSKKSDNNNISEEGNLNSEFVILKNEVGPLGIHVVPDYDSDGRDRGLLIQGIEPGGRVHKDGRLSVSDRIIEINGSNLLNEPFQKVQEIFKNSLSSGELCLKVIKSNKTSSNSNILTRQQSFSIHSLDTNTPNDNMVEGHKKIMNNSAKVATVSPTKKILHGGSTGGNILQSANTKKMGKKIDLELLKGPSGLGFSITTRDNPAGGKCPIYIKNILPQGAAVEDGRLRPGDRLLRVNDIEMMGKTQPEAVAILRQAPTGSIVKISVSRQEDIHHKEKNTKDFDESQIFPWRHREILTFDIPVHDTEKAGLGVSVKGKTSANQNHSNTMDSSSTSNQSVDLGIFVKSVLNGGAASRDGRLKTNDQLLNVNGKSLLNQSNANAMETLRRAMLYIEGPKPGITPDHSICSETSDSTVIFLPPSDNSFKFDKSNNDSYMSNNSHKSQKFSSSRNPVIDRLTGHLPNHPANNNALRNESYYRATHETTWNINNVSNPNGKQLNSPTINPVAAEPVLIEEDYQMDANTVRDSSRKPPENYKISDSNPSNNNNNQNLTGRDVAYASQLSLDENAAGFSRDGIGRQSMSEKRHATLDAKNTDTYRRNKKKREEKQQNLQTDQTKAKIKNVSRGKLDIGPALGMKKSSSLESLQTMVQEVQMAEDLDPAYTYRNGQGAIRVVRGRGCNESFRAAVDRSYEAPLGLRNHMETQEESFGGSNEPDDFNSLSRGTPRQLSLNAIRDSKQHNKKKAGLLKGIGSMFRFGKHRKTMDSEYQIEIDDEDGEDFKKEEVNPEKVKDDARIAAQEEYEKIQEQYRKLLVRQQQEIQSKTNGVPNYFDQKYNVKEDEKNIRGSYSRKSNPVVSDPYKEGNNRNIYSSQSQRLLYDEDLNSCSSADQKPRKKSYDFSDKETEWQRKFSMENKSSNNEKKGDESKESLSQSRSERIHQLRAKHQKKHVERKGQYPFDDKEEKFEQAIQQKLDNPKINFRSDNYDVYGEMGRPGSRMGITDSAKFSHYVNYEEIQHHLNRKKQHYHSQRRDNREIHQRPVSNYYEYESVQSVMQNRHNNAQSQENRIRINQGGIQNSDSLPRNFEKEQNSRVYTSSLPRRMELDDLTTCNSVKKTVNYLNKLSSSGSGPVGNYHYGKNKKEEGRTSSSLRTRGPYISQITIKENPNES</sequence>
<dbReference type="Gene3D" id="3.10.20.90">
    <property type="entry name" value="Phosphatidylinositol 3-kinase Catalytic Subunit, Chain A, domain 1"/>
    <property type="match status" value="1"/>
</dbReference>
<feature type="compositionally biased region" description="Basic and acidic residues" evidence="5">
    <location>
        <begin position="1168"/>
        <end position="1212"/>
    </location>
</feature>
<protein>
    <recommendedName>
        <fullName evidence="6">PDZ domain-containing protein</fullName>
    </recommendedName>
</protein>
<dbReference type="GO" id="GO:0051660">
    <property type="term" value="P:establishment of centrosome localization"/>
    <property type="evidence" value="ECO:0007669"/>
    <property type="project" value="TreeGrafter"/>
</dbReference>
<reference evidence="7" key="2">
    <citation type="submission" date="2007-04" db="EMBL/GenBank/DDBJ databases">
        <title>The genome of the human body louse.</title>
        <authorList>
            <consortium name="The Human Body Louse Genome Consortium"/>
            <person name="Kirkness E."/>
            <person name="Walenz B."/>
            <person name="Hass B."/>
            <person name="Bruggner R."/>
            <person name="Strausberg R."/>
        </authorList>
    </citation>
    <scope>NUCLEOTIDE SEQUENCE</scope>
    <source>
        <strain evidence="7">USDA</strain>
    </source>
</reference>
<evidence type="ECO:0000256" key="1">
    <source>
        <dbReference type="ARBA" id="ARBA00005358"/>
    </source>
</evidence>
<dbReference type="STRING" id="121224.E0VK71"/>
<dbReference type="GO" id="GO:0005938">
    <property type="term" value="C:cell cortex"/>
    <property type="evidence" value="ECO:0007669"/>
    <property type="project" value="TreeGrafter"/>
</dbReference>
<dbReference type="SMART" id="SM00228">
    <property type="entry name" value="PDZ"/>
    <property type="match status" value="3"/>
</dbReference>
<feature type="domain" description="PDZ" evidence="6">
    <location>
        <begin position="294"/>
        <end position="368"/>
    </location>
</feature>
<feature type="compositionally biased region" description="Polar residues" evidence="5">
    <location>
        <begin position="268"/>
        <end position="286"/>
    </location>
</feature>
<feature type="compositionally biased region" description="Polar residues" evidence="5">
    <location>
        <begin position="1138"/>
        <end position="1148"/>
    </location>
</feature>
<dbReference type="OMA" id="GTSIHHT"/>
<organism>
    <name type="scientific">Pediculus humanus subsp. corporis</name>
    <name type="common">Body louse</name>
    <dbReference type="NCBI Taxonomy" id="121224"/>
    <lineage>
        <taxon>Eukaryota</taxon>
        <taxon>Metazoa</taxon>
        <taxon>Ecdysozoa</taxon>
        <taxon>Arthropoda</taxon>
        <taxon>Hexapoda</taxon>
        <taxon>Insecta</taxon>
        <taxon>Pterygota</taxon>
        <taxon>Neoptera</taxon>
        <taxon>Paraneoptera</taxon>
        <taxon>Psocodea</taxon>
        <taxon>Troctomorpha</taxon>
        <taxon>Phthiraptera</taxon>
        <taxon>Anoplura</taxon>
        <taxon>Pediculidae</taxon>
        <taxon>Pediculus</taxon>
    </lineage>
</organism>
<dbReference type="EMBL" id="AAZO01008548">
    <property type="status" value="NOT_ANNOTATED_CDS"/>
    <property type="molecule type" value="Genomic_DNA"/>
</dbReference>
<feature type="compositionally biased region" description="Low complexity" evidence="5">
    <location>
        <begin position="812"/>
        <end position="824"/>
    </location>
</feature>
<feature type="region of interest" description="Disordered" evidence="5">
    <location>
        <begin position="796"/>
        <end position="825"/>
    </location>
</feature>
<dbReference type="GO" id="GO:0051301">
    <property type="term" value="P:cell division"/>
    <property type="evidence" value="ECO:0007669"/>
    <property type="project" value="UniProtKB-KW"/>
</dbReference>
<dbReference type="HOGENOM" id="CLU_004768_0_0_1"/>
<dbReference type="FunFam" id="2.30.42.10:FF:000011">
    <property type="entry name" value="partitioning defective 3 homolog isoform X1"/>
    <property type="match status" value="1"/>
</dbReference>
<feature type="compositionally biased region" description="Basic residues" evidence="5">
    <location>
        <begin position="1213"/>
        <end position="1224"/>
    </location>
</feature>
<dbReference type="EnsemblMetazoa" id="PHUM257850-RA">
    <property type="protein sequence ID" value="PHUM257850-PA"/>
    <property type="gene ID" value="PHUM257850"/>
</dbReference>
<feature type="compositionally biased region" description="Basic and acidic residues" evidence="5">
    <location>
        <begin position="256"/>
        <end position="265"/>
    </location>
</feature>
<feature type="compositionally biased region" description="Basic and acidic residues" evidence="5">
    <location>
        <begin position="855"/>
        <end position="882"/>
    </location>
</feature>
<dbReference type="GO" id="GO:0000226">
    <property type="term" value="P:microtubule cytoskeleton organization"/>
    <property type="evidence" value="ECO:0007669"/>
    <property type="project" value="TreeGrafter"/>
</dbReference>
<feature type="domain" description="PDZ" evidence="6">
    <location>
        <begin position="574"/>
        <end position="663"/>
    </location>
</feature>
<evidence type="ECO:0000256" key="4">
    <source>
        <dbReference type="ARBA" id="ARBA00023306"/>
    </source>
</evidence>
<dbReference type="InterPro" id="IPR052213">
    <property type="entry name" value="PAR3"/>
</dbReference>
<dbReference type="GO" id="GO:0005912">
    <property type="term" value="C:adherens junction"/>
    <property type="evidence" value="ECO:0007669"/>
    <property type="project" value="TreeGrafter"/>
</dbReference>
<comment type="similarity">
    <text evidence="1">Belongs to the PAR3 family.</text>
</comment>
<dbReference type="FunCoup" id="E0VK71">
    <property type="interactions" value="443"/>
</dbReference>
<dbReference type="InterPro" id="IPR001478">
    <property type="entry name" value="PDZ"/>
</dbReference>
<dbReference type="PANTHER" id="PTHR16484">
    <property type="entry name" value="PARTITIONING DEFECTIVE 3 RELATED"/>
    <property type="match status" value="1"/>
</dbReference>
<name>E0VK71_PEDHC</name>
<dbReference type="Pfam" id="PF00595">
    <property type="entry name" value="PDZ"/>
    <property type="match status" value="3"/>
</dbReference>
<accession>E0VK71</accession>
<dbReference type="GO" id="GO:0016324">
    <property type="term" value="C:apical plasma membrane"/>
    <property type="evidence" value="ECO:0007669"/>
    <property type="project" value="TreeGrafter"/>
</dbReference>
<dbReference type="VEuPathDB" id="VectorBase:PHUM257850"/>
<feature type="region of interest" description="Disordered" evidence="5">
    <location>
        <begin position="845"/>
        <end position="892"/>
    </location>
</feature>
<dbReference type="EMBL" id="AAZO01002988">
    <property type="status" value="NOT_ANNOTATED_CDS"/>
    <property type="molecule type" value="Genomic_DNA"/>
</dbReference>
<dbReference type="CDD" id="cd23058">
    <property type="entry name" value="PDZ2_Par3-like"/>
    <property type="match status" value="1"/>
</dbReference>
<dbReference type="GO" id="GO:0045197">
    <property type="term" value="P:establishment or maintenance of epithelial cell apical/basal polarity"/>
    <property type="evidence" value="ECO:0007669"/>
    <property type="project" value="TreeGrafter"/>
</dbReference>
<keyword evidence="9" id="KW-1185">Reference proteome</keyword>
<dbReference type="Pfam" id="PF12053">
    <property type="entry name" value="Par3_HAL_N_term"/>
    <property type="match status" value="1"/>
</dbReference>
<dbReference type="GO" id="GO:0007155">
    <property type="term" value="P:cell adhesion"/>
    <property type="evidence" value="ECO:0007669"/>
    <property type="project" value="TreeGrafter"/>
</dbReference>
<feature type="domain" description="PDZ" evidence="6">
    <location>
        <begin position="458"/>
        <end position="543"/>
    </location>
</feature>
<evidence type="ECO:0000256" key="5">
    <source>
        <dbReference type="SAM" id="MobiDB-lite"/>
    </source>
</evidence>
<evidence type="ECO:0000256" key="2">
    <source>
        <dbReference type="ARBA" id="ARBA00022618"/>
    </source>
</evidence>
<feature type="region of interest" description="Disordered" evidence="5">
    <location>
        <begin position="78"/>
        <end position="111"/>
    </location>
</feature>
<dbReference type="InterPro" id="IPR021922">
    <property type="entry name" value="Par3/HAL_N"/>
</dbReference>
<dbReference type="EMBL" id="AAZO01002987">
    <property type="status" value="NOT_ANNOTATED_CDS"/>
    <property type="molecule type" value="Genomic_DNA"/>
</dbReference>
<dbReference type="RefSeq" id="XP_002426515.1">
    <property type="nucleotide sequence ID" value="XM_002426470.1"/>
</dbReference>
<dbReference type="GO" id="GO:0030010">
    <property type="term" value="P:establishment of cell polarity"/>
    <property type="evidence" value="ECO:0007669"/>
    <property type="project" value="TreeGrafter"/>
</dbReference>
<dbReference type="SUPFAM" id="SSF50156">
    <property type="entry name" value="PDZ domain-like"/>
    <property type="match status" value="3"/>
</dbReference>
<feature type="region of interest" description="Disordered" evidence="5">
    <location>
        <begin position="977"/>
        <end position="997"/>
    </location>
</feature>
<keyword evidence="4" id="KW-0131">Cell cycle</keyword>
<feature type="region of interest" description="Disordered" evidence="5">
    <location>
        <begin position="1115"/>
        <end position="1227"/>
    </location>
</feature>
<dbReference type="EMBL" id="DS235239">
    <property type="protein sequence ID" value="EEB13777.1"/>
    <property type="molecule type" value="Genomic_DNA"/>
</dbReference>
<dbReference type="Proteomes" id="UP000009046">
    <property type="component" value="Unassembled WGS sequence"/>
</dbReference>
<dbReference type="FunFam" id="3.10.20.90:FF:000017">
    <property type="entry name" value="partitioning defective 3 homolog isoform X2"/>
    <property type="match status" value="1"/>
</dbReference>
<dbReference type="GeneID" id="8235248"/>
<dbReference type="InterPro" id="IPR036034">
    <property type="entry name" value="PDZ_sf"/>
</dbReference>
<dbReference type="PANTHER" id="PTHR16484:SF17">
    <property type="entry name" value="BAZOOKA, ISOFORM B"/>
    <property type="match status" value="1"/>
</dbReference>
<dbReference type="OrthoDB" id="6264899at2759"/>
<dbReference type="InParanoid" id="E0VK71"/>
<dbReference type="Gene3D" id="2.30.42.10">
    <property type="match status" value="3"/>
</dbReference>
<feature type="region of interest" description="Disordered" evidence="5">
    <location>
        <begin position="1395"/>
        <end position="1442"/>
    </location>
</feature>
<dbReference type="PROSITE" id="PS50106">
    <property type="entry name" value="PDZ"/>
    <property type="match status" value="3"/>
</dbReference>
<dbReference type="GO" id="GO:0035091">
    <property type="term" value="F:phosphatidylinositol binding"/>
    <property type="evidence" value="ECO:0007669"/>
    <property type="project" value="TreeGrafter"/>
</dbReference>
<dbReference type="KEGG" id="phu:Phum_PHUM257850"/>
<gene>
    <name evidence="8" type="primary">8235248</name>
    <name evidence="7" type="ORF">Phum_PHUM257850</name>
</gene>
<dbReference type="GO" id="GO:0043296">
    <property type="term" value="C:apical junction complex"/>
    <property type="evidence" value="ECO:0007669"/>
    <property type="project" value="TreeGrafter"/>
</dbReference>